<name>A0A2J8B3J8_9FIRM</name>
<dbReference type="InterPro" id="IPR039356">
    <property type="entry name" value="YfbR/HDDC2"/>
</dbReference>
<reference evidence="4" key="1">
    <citation type="submission" date="2017-04" db="EMBL/GenBank/DDBJ databases">
        <authorList>
            <person name="Bumgarner R.E."/>
            <person name="Fredricks D.N."/>
            <person name="Srinivasan S."/>
        </authorList>
    </citation>
    <scope>NUCLEOTIDE SEQUENCE [LARGE SCALE GENOMIC DNA]</scope>
    <source>
        <strain evidence="4">KA00405</strain>
    </source>
</reference>
<dbReference type="SUPFAM" id="SSF109604">
    <property type="entry name" value="HD-domain/PDEase-like"/>
    <property type="match status" value="1"/>
</dbReference>
<comment type="caution">
    <text evidence="3">The sequence shown here is derived from an EMBL/GenBank/DDBJ whole genome shotgun (WGS) entry which is preliminary data.</text>
</comment>
<dbReference type="GO" id="GO:0002953">
    <property type="term" value="F:5'-deoxynucleotidase activity"/>
    <property type="evidence" value="ECO:0007669"/>
    <property type="project" value="InterPro"/>
</dbReference>
<dbReference type="PANTHER" id="PTHR11845">
    <property type="entry name" value="5'-DEOXYNUCLEOTIDASE HDDC2"/>
    <property type="match status" value="1"/>
</dbReference>
<organism evidence="3 4">
    <name type="scientific">Mageeibacillus indolicus</name>
    <dbReference type="NCBI Taxonomy" id="884684"/>
    <lineage>
        <taxon>Bacteria</taxon>
        <taxon>Bacillati</taxon>
        <taxon>Bacillota</taxon>
        <taxon>Clostridia</taxon>
        <taxon>Eubacteriales</taxon>
        <taxon>Oscillospiraceae</taxon>
        <taxon>Mageeibacillus</taxon>
    </lineage>
</organism>
<dbReference type="EMBL" id="NBZD01000001">
    <property type="protein sequence ID" value="PNH19351.1"/>
    <property type="molecule type" value="Genomic_DNA"/>
</dbReference>
<dbReference type="Gene3D" id="1.10.3210.10">
    <property type="entry name" value="Hypothetical protein af1432"/>
    <property type="match status" value="1"/>
</dbReference>
<evidence type="ECO:0000313" key="3">
    <source>
        <dbReference type="EMBL" id="PNH19351.1"/>
    </source>
</evidence>
<evidence type="ECO:0000256" key="2">
    <source>
        <dbReference type="SAM" id="MobiDB-lite"/>
    </source>
</evidence>
<dbReference type="RefSeq" id="WP_102892148.1">
    <property type="nucleotide sequence ID" value="NZ_NBZD01000001.1"/>
</dbReference>
<gene>
    <name evidence="3" type="ORF">B7R76_00215</name>
</gene>
<dbReference type="NCBIfam" id="NF003009">
    <property type="entry name" value="PRK03826.1"/>
    <property type="match status" value="1"/>
</dbReference>
<sequence length="244" mass="27374">MNKKHHFFGLLSRMRLIKRWSLMRNLNSENIAEHSYDVAIIAHNLAWLRKLRFADQYSCCPDPGKVMQLAVFHDAPEIITGDLPTPVKYYDQNLRQSFACLEEQAIARLISLLPLDLQPIYADLLRPDRATQEINQALLLVKAADKLSAYLKCLQETQQGNSEFAPALATTLAAIHALKLPEAECFLTEFAPSYVLPLDELQPVAETAEGPATVQAKGQPTVQPREQPAAHPINLVKDNCNDHQ</sequence>
<dbReference type="PANTHER" id="PTHR11845:SF13">
    <property type="entry name" value="5'-DEOXYNUCLEOTIDASE HDDC2"/>
    <property type="match status" value="1"/>
</dbReference>
<dbReference type="Proteomes" id="UP000236394">
    <property type="component" value="Unassembled WGS sequence"/>
</dbReference>
<protein>
    <submittedName>
        <fullName evidence="3">5'-deoxynucleotidase</fullName>
    </submittedName>
</protein>
<evidence type="ECO:0000256" key="1">
    <source>
        <dbReference type="ARBA" id="ARBA00022801"/>
    </source>
</evidence>
<evidence type="ECO:0000313" key="4">
    <source>
        <dbReference type="Proteomes" id="UP000236394"/>
    </source>
</evidence>
<dbReference type="GO" id="GO:0005737">
    <property type="term" value="C:cytoplasm"/>
    <property type="evidence" value="ECO:0007669"/>
    <property type="project" value="TreeGrafter"/>
</dbReference>
<feature type="region of interest" description="Disordered" evidence="2">
    <location>
        <begin position="209"/>
        <end position="244"/>
    </location>
</feature>
<accession>A0A2J8B3J8</accession>
<dbReference type="Pfam" id="PF12917">
    <property type="entry name" value="YfbR-like"/>
    <property type="match status" value="1"/>
</dbReference>
<proteinExistence type="predicted"/>
<keyword evidence="1" id="KW-0378">Hydrolase</keyword>
<dbReference type="AlphaFoldDB" id="A0A2J8B3J8"/>